<sequence length="279" mass="31406">MLRPRLFRIGNSLRTFRRSVHSVPTLMHDFREGVPGLLSPAGFDMAWTQYQSLMLEKLSNLTAGGEYEFKTTKDIAIKYARDPNSAPIFNYASMAHNNAFFFSTLSPEPKPMAPELQKDLEDSFGSIETLQREFIVTASSMFGPGFVWLVKSRDRKYSLLCTYLAGSPYPGAHYRRQPVDMNTEDKTVAEAIRRTNSWEPVNTVGSHGAQSQKKMAPGGIDLSPILCINMWEHVYLPDYGLGAGGVGGKKAFVESWWHVIDWDVVRKNAEVRPQASYLT</sequence>
<keyword evidence="4" id="KW-1185">Reference proteome</keyword>
<evidence type="ECO:0000313" key="3">
    <source>
        <dbReference type="EMBL" id="PMD25091.1"/>
    </source>
</evidence>
<dbReference type="GO" id="GO:0005737">
    <property type="term" value="C:cytoplasm"/>
    <property type="evidence" value="ECO:0007669"/>
    <property type="project" value="TreeGrafter"/>
</dbReference>
<gene>
    <name evidence="3" type="ORF">NA56DRAFT_677458</name>
</gene>
<dbReference type="InterPro" id="IPR036324">
    <property type="entry name" value="Mn/Fe_SOD_N_sf"/>
</dbReference>
<feature type="domain" description="Manganese/iron superoxide dismutase C-terminal" evidence="2">
    <location>
        <begin position="115"/>
        <end position="168"/>
    </location>
</feature>
<accession>A0A2J6QFP9</accession>
<dbReference type="Proteomes" id="UP000235672">
    <property type="component" value="Unassembled WGS sequence"/>
</dbReference>
<dbReference type="PANTHER" id="PTHR43595:SF2">
    <property type="entry name" value="SMALL RIBOSOMAL SUBUNIT PROTEIN MS42"/>
    <property type="match status" value="1"/>
</dbReference>
<proteinExistence type="predicted"/>
<dbReference type="Gene3D" id="3.55.40.20">
    <property type="entry name" value="Iron/manganese superoxide dismutase, C-terminal domain"/>
    <property type="match status" value="1"/>
</dbReference>
<dbReference type="OrthoDB" id="275227at2759"/>
<dbReference type="Pfam" id="PF02777">
    <property type="entry name" value="Sod_Fe_C"/>
    <property type="match status" value="2"/>
</dbReference>
<dbReference type="PANTHER" id="PTHR43595">
    <property type="entry name" value="37S RIBOSOMAL PROTEIN S26, MITOCHONDRIAL"/>
    <property type="match status" value="1"/>
</dbReference>
<dbReference type="SUPFAM" id="SSF46609">
    <property type="entry name" value="Fe,Mn superoxide dismutase (SOD), N-terminal domain"/>
    <property type="match status" value="1"/>
</dbReference>
<dbReference type="SUPFAM" id="SSF54719">
    <property type="entry name" value="Fe,Mn superoxide dismutase (SOD), C-terminal domain"/>
    <property type="match status" value="1"/>
</dbReference>
<comment type="function">
    <text evidence="1">Component of the mitochondrial ribosome (mitoribosome), a dedicated translation machinery responsible for the synthesis of mitochondrial genome-encoded proteins, including at least some of the essential transmembrane subunits of the mitochondrial respiratory chain. The mitoribosomes are attached to the mitochondrial inner membrane and translation products are cotranslationally integrated into the membrane.</text>
</comment>
<dbReference type="InterPro" id="IPR019832">
    <property type="entry name" value="Mn/Fe_SOD_C"/>
</dbReference>
<dbReference type="InterPro" id="IPR036314">
    <property type="entry name" value="SOD_C_sf"/>
</dbReference>
<dbReference type="STRING" id="1745343.A0A2J6QFP9"/>
<dbReference type="EMBL" id="KZ613471">
    <property type="protein sequence ID" value="PMD25091.1"/>
    <property type="molecule type" value="Genomic_DNA"/>
</dbReference>
<dbReference type="GO" id="GO:0046872">
    <property type="term" value="F:metal ion binding"/>
    <property type="evidence" value="ECO:0007669"/>
    <property type="project" value="InterPro"/>
</dbReference>
<evidence type="ECO:0000256" key="1">
    <source>
        <dbReference type="ARBA" id="ARBA00037226"/>
    </source>
</evidence>
<reference evidence="3 4" key="1">
    <citation type="submission" date="2016-05" db="EMBL/GenBank/DDBJ databases">
        <title>A degradative enzymes factory behind the ericoid mycorrhizal symbiosis.</title>
        <authorList>
            <consortium name="DOE Joint Genome Institute"/>
            <person name="Martino E."/>
            <person name="Morin E."/>
            <person name="Grelet G."/>
            <person name="Kuo A."/>
            <person name="Kohler A."/>
            <person name="Daghino S."/>
            <person name="Barry K."/>
            <person name="Choi C."/>
            <person name="Cichocki N."/>
            <person name="Clum A."/>
            <person name="Copeland A."/>
            <person name="Hainaut M."/>
            <person name="Haridas S."/>
            <person name="Labutti K."/>
            <person name="Lindquist E."/>
            <person name="Lipzen A."/>
            <person name="Khouja H.-R."/>
            <person name="Murat C."/>
            <person name="Ohm R."/>
            <person name="Olson A."/>
            <person name="Spatafora J."/>
            <person name="Veneault-Fourrey C."/>
            <person name="Henrissat B."/>
            <person name="Grigoriev I."/>
            <person name="Martin F."/>
            <person name="Perotto S."/>
        </authorList>
    </citation>
    <scope>NUCLEOTIDE SEQUENCE [LARGE SCALE GENOMIC DNA]</scope>
    <source>
        <strain evidence="3 4">UAMH 7357</strain>
    </source>
</reference>
<protein>
    <submittedName>
        <fullName evidence="3">Manganese and iron superoxide dismutase</fullName>
    </submittedName>
</protein>
<evidence type="ECO:0000259" key="2">
    <source>
        <dbReference type="Pfam" id="PF02777"/>
    </source>
</evidence>
<feature type="domain" description="Manganese/iron superoxide dismutase C-terminal" evidence="2">
    <location>
        <begin position="219"/>
        <end position="267"/>
    </location>
</feature>
<name>A0A2J6QFP9_9HELO</name>
<dbReference type="AlphaFoldDB" id="A0A2J6QFP9"/>
<dbReference type="GO" id="GO:0004784">
    <property type="term" value="F:superoxide dismutase activity"/>
    <property type="evidence" value="ECO:0007669"/>
    <property type="project" value="InterPro"/>
</dbReference>
<evidence type="ECO:0000313" key="4">
    <source>
        <dbReference type="Proteomes" id="UP000235672"/>
    </source>
</evidence>
<organism evidence="3 4">
    <name type="scientific">Hyaloscypha hepaticicola</name>
    <dbReference type="NCBI Taxonomy" id="2082293"/>
    <lineage>
        <taxon>Eukaryota</taxon>
        <taxon>Fungi</taxon>
        <taxon>Dikarya</taxon>
        <taxon>Ascomycota</taxon>
        <taxon>Pezizomycotina</taxon>
        <taxon>Leotiomycetes</taxon>
        <taxon>Helotiales</taxon>
        <taxon>Hyaloscyphaceae</taxon>
        <taxon>Hyaloscypha</taxon>
    </lineage>
</organism>